<dbReference type="Gene3D" id="2.60.200.40">
    <property type="match status" value="1"/>
</dbReference>
<dbReference type="InterPro" id="IPR016064">
    <property type="entry name" value="NAD/diacylglycerol_kinase_sf"/>
</dbReference>
<evidence type="ECO:0000256" key="3">
    <source>
        <dbReference type="ARBA" id="ARBA00022516"/>
    </source>
</evidence>
<keyword evidence="4" id="KW-0808">Transferase</keyword>
<dbReference type="Gene3D" id="3.40.50.10330">
    <property type="entry name" value="Probable inorganic polyphosphate/atp-NAD kinase, domain 1"/>
    <property type="match status" value="1"/>
</dbReference>
<dbReference type="GO" id="GO:0005886">
    <property type="term" value="C:plasma membrane"/>
    <property type="evidence" value="ECO:0007669"/>
    <property type="project" value="TreeGrafter"/>
</dbReference>
<keyword evidence="8" id="KW-0443">Lipid metabolism</keyword>
<dbReference type="SMART" id="SM00046">
    <property type="entry name" value="DAGKc"/>
    <property type="match status" value="1"/>
</dbReference>
<dbReference type="NCBIfam" id="TIGR00147">
    <property type="entry name" value="YegS/Rv2252/BmrU family lipid kinase"/>
    <property type="match status" value="1"/>
</dbReference>
<organism evidence="12 13">
    <name type="scientific">Peribacillus simplex</name>
    <dbReference type="NCBI Taxonomy" id="1478"/>
    <lineage>
        <taxon>Bacteria</taxon>
        <taxon>Bacillati</taxon>
        <taxon>Bacillota</taxon>
        <taxon>Bacilli</taxon>
        <taxon>Bacillales</taxon>
        <taxon>Bacillaceae</taxon>
        <taxon>Peribacillus</taxon>
    </lineage>
</organism>
<name>A0A8B5XTG7_9BACI</name>
<evidence type="ECO:0000256" key="8">
    <source>
        <dbReference type="ARBA" id="ARBA00023098"/>
    </source>
</evidence>
<evidence type="ECO:0000256" key="5">
    <source>
        <dbReference type="ARBA" id="ARBA00022741"/>
    </source>
</evidence>
<dbReference type="PROSITE" id="PS50146">
    <property type="entry name" value="DAGK"/>
    <property type="match status" value="1"/>
</dbReference>
<evidence type="ECO:0000256" key="10">
    <source>
        <dbReference type="ARBA" id="ARBA00023264"/>
    </source>
</evidence>
<comment type="caution">
    <text evidence="12">The sequence shown here is derived from an EMBL/GenBank/DDBJ whole genome shotgun (WGS) entry which is preliminary data.</text>
</comment>
<dbReference type="InterPro" id="IPR017438">
    <property type="entry name" value="ATP-NAD_kinase_N"/>
</dbReference>
<evidence type="ECO:0000313" key="12">
    <source>
        <dbReference type="EMBL" id="TVX75877.1"/>
    </source>
</evidence>
<protein>
    <submittedName>
        <fullName evidence="12">YegS/Rv2252/BmrU family lipid kinase</fullName>
    </submittedName>
</protein>
<sequence length="302" mass="33172">MGARIMRWKKGMLIFNENAGNDKLERNLEGCLPVIAPHIDEFLILQTKEKGDACRYCLEFGEDMDVVFVLGGDGTVHECVNGLSPLRRRPLFGILPGGTCNDFSRTLKIPQNVRQAAEALVNGRVRSIDIGQANNDYFSNFWGVGLISDASSNIDEQEKSRFGKIGYLLSAVRTIGENAPFPYKLEYDGEFIEGEAVMILVLNGCFIGTNLLPFPMVSPDDGLFGVAILENASLGALLEIIAMKRSRTENLSFGSGVTYIQAGALTIETKMPLDVDMDGENYRQTPAHIKVLAHHLSVLTPN</sequence>
<evidence type="ECO:0000256" key="6">
    <source>
        <dbReference type="ARBA" id="ARBA00022777"/>
    </source>
</evidence>
<keyword evidence="10" id="KW-1208">Phospholipid metabolism</keyword>
<dbReference type="InterPro" id="IPR001206">
    <property type="entry name" value="Diacylglycerol_kinase_cat_dom"/>
</dbReference>
<keyword evidence="5" id="KW-0547">Nucleotide-binding</keyword>
<keyword evidence="9" id="KW-0594">Phospholipid biosynthesis</keyword>
<keyword evidence="3" id="KW-0444">Lipid biosynthesis</keyword>
<evidence type="ECO:0000256" key="4">
    <source>
        <dbReference type="ARBA" id="ARBA00022679"/>
    </source>
</evidence>
<dbReference type="EMBL" id="VNKI01000021">
    <property type="protein sequence ID" value="TVX75877.1"/>
    <property type="molecule type" value="Genomic_DNA"/>
</dbReference>
<keyword evidence="7" id="KW-0067">ATP-binding</keyword>
<reference evidence="12 13" key="1">
    <citation type="submission" date="2019-07" db="EMBL/GenBank/DDBJ databases">
        <title>Genome assembly of Bacillus simplex strain GGC-P6A.</title>
        <authorList>
            <person name="Jennings M.E."/>
            <person name="Barton H.A."/>
        </authorList>
    </citation>
    <scope>NUCLEOTIDE SEQUENCE [LARGE SCALE GENOMIC DNA]</scope>
    <source>
        <strain evidence="12 13">GGC-P6A</strain>
    </source>
</reference>
<evidence type="ECO:0000256" key="7">
    <source>
        <dbReference type="ARBA" id="ARBA00022840"/>
    </source>
</evidence>
<comment type="similarity">
    <text evidence="2">Belongs to the diacylglycerol/lipid kinase family.</text>
</comment>
<proteinExistence type="inferred from homology"/>
<dbReference type="PANTHER" id="PTHR12358:SF107">
    <property type="entry name" value="LIPID KINASE BMRU-RELATED"/>
    <property type="match status" value="1"/>
</dbReference>
<dbReference type="InterPro" id="IPR005218">
    <property type="entry name" value="Diacylglycerol/lipid_kinase"/>
</dbReference>
<accession>A0A8B5XTG7</accession>
<dbReference type="InterPro" id="IPR045540">
    <property type="entry name" value="YegS/DAGK_C"/>
</dbReference>
<dbReference type="SUPFAM" id="SSF111331">
    <property type="entry name" value="NAD kinase/diacylglycerol kinase-like"/>
    <property type="match status" value="1"/>
</dbReference>
<keyword evidence="6 12" id="KW-0418">Kinase</keyword>
<dbReference type="GO" id="GO:0008654">
    <property type="term" value="P:phospholipid biosynthetic process"/>
    <property type="evidence" value="ECO:0007669"/>
    <property type="project" value="UniProtKB-KW"/>
</dbReference>
<evidence type="ECO:0000256" key="1">
    <source>
        <dbReference type="ARBA" id="ARBA00001946"/>
    </source>
</evidence>
<dbReference type="GO" id="GO:0005524">
    <property type="term" value="F:ATP binding"/>
    <property type="evidence" value="ECO:0007669"/>
    <property type="project" value="UniProtKB-KW"/>
</dbReference>
<evidence type="ECO:0000256" key="2">
    <source>
        <dbReference type="ARBA" id="ARBA00005983"/>
    </source>
</evidence>
<gene>
    <name evidence="12" type="ORF">FQP34_26795</name>
</gene>
<dbReference type="InterPro" id="IPR050187">
    <property type="entry name" value="Lipid_Phosphate_FormReg"/>
</dbReference>
<feature type="domain" description="DAGKc" evidence="11">
    <location>
        <begin position="6"/>
        <end position="137"/>
    </location>
</feature>
<dbReference type="PANTHER" id="PTHR12358">
    <property type="entry name" value="SPHINGOSINE KINASE"/>
    <property type="match status" value="1"/>
</dbReference>
<dbReference type="GO" id="GO:0004143">
    <property type="term" value="F:ATP-dependent diacylglycerol kinase activity"/>
    <property type="evidence" value="ECO:0007669"/>
    <property type="project" value="TreeGrafter"/>
</dbReference>
<evidence type="ECO:0000256" key="9">
    <source>
        <dbReference type="ARBA" id="ARBA00023209"/>
    </source>
</evidence>
<dbReference type="Pfam" id="PF19279">
    <property type="entry name" value="YegS_C"/>
    <property type="match status" value="1"/>
</dbReference>
<evidence type="ECO:0000313" key="13">
    <source>
        <dbReference type="Proteomes" id="UP000317770"/>
    </source>
</evidence>
<dbReference type="Pfam" id="PF00781">
    <property type="entry name" value="DAGK_cat"/>
    <property type="match status" value="1"/>
</dbReference>
<comment type="cofactor">
    <cofactor evidence="1">
        <name>Mg(2+)</name>
        <dbReference type="ChEBI" id="CHEBI:18420"/>
    </cofactor>
</comment>
<evidence type="ECO:0000259" key="11">
    <source>
        <dbReference type="PROSITE" id="PS50146"/>
    </source>
</evidence>
<dbReference type="Proteomes" id="UP000317770">
    <property type="component" value="Unassembled WGS sequence"/>
</dbReference>
<dbReference type="AlphaFoldDB" id="A0A8B5XTG7"/>